<name>A0A8D9PEH0_9VIRU</name>
<reference evidence="1" key="1">
    <citation type="journal article" date="2021" name="Proc. Natl. Acad. Sci. U.S.A.">
        <title>A Catalog of Tens of Thousands of Viruses from Human Metagenomes Reveals Hidden Associations with Chronic Diseases.</title>
        <authorList>
            <person name="Tisza M.J."/>
            <person name="Buck C.B."/>
        </authorList>
    </citation>
    <scope>NUCLEOTIDE SEQUENCE</scope>
    <source>
        <strain evidence="1">CtOZu12</strain>
    </source>
</reference>
<accession>A0A8D9PEH0</accession>
<protein>
    <submittedName>
        <fullName evidence="1">Uncharacterized protein</fullName>
    </submittedName>
</protein>
<sequence length="55" mass="6234">MIEANKDVGPYSLQRRDRGISLLLLCLSSLTTCSGREVSSDNRHLPEPILLHYHQ</sequence>
<proteinExistence type="predicted"/>
<evidence type="ECO:0000313" key="1">
    <source>
        <dbReference type="EMBL" id="DAD55742.1"/>
    </source>
</evidence>
<organism evidence="1">
    <name type="scientific">Bacteriophage sp</name>
    <dbReference type="NCBI Taxonomy" id="38018"/>
    <lineage>
        <taxon>Viruses</taxon>
    </lineage>
</organism>
<dbReference type="EMBL" id="BK029940">
    <property type="protein sequence ID" value="DAD55742.1"/>
    <property type="molecule type" value="Genomic_DNA"/>
</dbReference>